<proteinExistence type="predicted"/>
<feature type="chain" id="PRO_5046488990" evidence="1">
    <location>
        <begin position="25"/>
        <end position="218"/>
    </location>
</feature>
<gene>
    <name evidence="2" type="ORF">LZC94_32235</name>
</gene>
<evidence type="ECO:0000313" key="3">
    <source>
        <dbReference type="Proteomes" id="UP001370348"/>
    </source>
</evidence>
<dbReference type="Proteomes" id="UP001370348">
    <property type="component" value="Chromosome"/>
</dbReference>
<accession>A0ABZ2LNM2</accession>
<protein>
    <submittedName>
        <fullName evidence="2">Uncharacterized protein</fullName>
    </submittedName>
</protein>
<dbReference type="PROSITE" id="PS51257">
    <property type="entry name" value="PROKAR_LIPOPROTEIN"/>
    <property type="match status" value="1"/>
</dbReference>
<dbReference type="EMBL" id="CP089984">
    <property type="protein sequence ID" value="WXB12503.1"/>
    <property type="molecule type" value="Genomic_DNA"/>
</dbReference>
<reference evidence="2 3" key="1">
    <citation type="submission" date="2021-12" db="EMBL/GenBank/DDBJ databases">
        <title>Discovery of the Pendulisporaceae a myxobacterial family with distinct sporulation behavior and unique specialized metabolism.</title>
        <authorList>
            <person name="Garcia R."/>
            <person name="Popoff A."/>
            <person name="Bader C.D."/>
            <person name="Loehr J."/>
            <person name="Walesch S."/>
            <person name="Walt C."/>
            <person name="Boldt J."/>
            <person name="Bunk B."/>
            <person name="Haeckl F.J.F.P.J."/>
            <person name="Gunesch A.P."/>
            <person name="Birkelbach J."/>
            <person name="Nuebel U."/>
            <person name="Pietschmann T."/>
            <person name="Bach T."/>
            <person name="Mueller R."/>
        </authorList>
    </citation>
    <scope>NUCLEOTIDE SEQUENCE [LARGE SCALE GENOMIC DNA]</scope>
    <source>
        <strain evidence="2 3">MSr11954</strain>
    </source>
</reference>
<sequence>MNRSVLRSLVPVAFVALVALVASTAGCKGGPPASATQNHTFYQYDDHPGGTTSAFETPYPALDHKDGDVEYIGVSILGGTVHFSRPKNWIIRRASLTYQKRFIEYVSPRQYVFAVYERLDFPSDSWGDVLSRYEEDAKTSGAEVVAGRVPVASLTAQGREYVVRRNVKASKAPYTNYSRELIMRGKNHYELVEIVHQGESVTPVVRELLRVVDTFQPT</sequence>
<keyword evidence="3" id="KW-1185">Reference proteome</keyword>
<dbReference type="RefSeq" id="WP_394822126.1">
    <property type="nucleotide sequence ID" value="NZ_CP089984.1"/>
</dbReference>
<keyword evidence="1" id="KW-0732">Signal</keyword>
<evidence type="ECO:0000256" key="1">
    <source>
        <dbReference type="SAM" id="SignalP"/>
    </source>
</evidence>
<name>A0ABZ2LNM2_9BACT</name>
<organism evidence="2 3">
    <name type="scientific">Pendulispora albinea</name>
    <dbReference type="NCBI Taxonomy" id="2741071"/>
    <lineage>
        <taxon>Bacteria</taxon>
        <taxon>Pseudomonadati</taxon>
        <taxon>Myxococcota</taxon>
        <taxon>Myxococcia</taxon>
        <taxon>Myxococcales</taxon>
        <taxon>Sorangiineae</taxon>
        <taxon>Pendulisporaceae</taxon>
        <taxon>Pendulispora</taxon>
    </lineage>
</organism>
<feature type="signal peptide" evidence="1">
    <location>
        <begin position="1"/>
        <end position="24"/>
    </location>
</feature>
<evidence type="ECO:0000313" key="2">
    <source>
        <dbReference type="EMBL" id="WXB12503.1"/>
    </source>
</evidence>